<dbReference type="AlphaFoldDB" id="A0A2T6ZB48"/>
<evidence type="ECO:0000256" key="7">
    <source>
        <dbReference type="ARBA" id="ARBA00022840"/>
    </source>
</evidence>
<protein>
    <recommendedName>
        <fullName evidence="2">non-specific serine/threonine protein kinase</fullName>
        <ecNumber evidence="2">2.7.11.1</ecNumber>
    </recommendedName>
    <alternativeName>
        <fullName evidence="9">Autophagy-related protein 1</fullName>
    </alternativeName>
</protein>
<dbReference type="EMBL" id="NESQ01000477">
    <property type="protein sequence ID" value="PUU72720.1"/>
    <property type="molecule type" value="Genomic_DNA"/>
</dbReference>
<dbReference type="OrthoDB" id="10252171at2759"/>
<dbReference type="PROSITE" id="PS50011">
    <property type="entry name" value="PROTEIN_KINASE_DOM"/>
    <property type="match status" value="1"/>
</dbReference>
<dbReference type="GO" id="GO:0034045">
    <property type="term" value="C:phagophore assembly site membrane"/>
    <property type="evidence" value="ECO:0007669"/>
    <property type="project" value="UniProtKB-SubCell"/>
</dbReference>
<comment type="caution">
    <text evidence="13">The sequence shown here is derived from an EMBL/GenBank/DDBJ whole genome shotgun (WGS) entry which is preliminary data.</text>
</comment>
<dbReference type="GO" id="GO:0010506">
    <property type="term" value="P:regulation of autophagy"/>
    <property type="evidence" value="ECO:0007669"/>
    <property type="project" value="InterPro"/>
</dbReference>
<dbReference type="Gene3D" id="1.10.510.10">
    <property type="entry name" value="Transferase(Phosphotransferase) domain 1"/>
    <property type="match status" value="1"/>
</dbReference>
<keyword evidence="4" id="KW-0808">Transferase</keyword>
<accession>A0A2T6ZB48</accession>
<comment type="subcellular location">
    <subcellularLocation>
        <location evidence="1">Preautophagosomal structure membrane</location>
        <topology evidence="1">Peripheral membrane protein</topology>
    </subcellularLocation>
</comment>
<keyword evidence="3" id="KW-0723">Serine/threonine-protein kinase</keyword>
<dbReference type="Proteomes" id="UP000244722">
    <property type="component" value="Unassembled WGS sequence"/>
</dbReference>
<evidence type="ECO:0000256" key="9">
    <source>
        <dbReference type="ARBA" id="ARBA00030237"/>
    </source>
</evidence>
<reference evidence="13 14" key="1">
    <citation type="submission" date="2017-04" db="EMBL/GenBank/DDBJ databases">
        <title>Draft genome sequence of Tuber borchii Vittad., a whitish edible truffle.</title>
        <authorList>
            <consortium name="DOE Joint Genome Institute"/>
            <person name="Murat C."/>
            <person name="Kuo A."/>
            <person name="Barry K.W."/>
            <person name="Clum A."/>
            <person name="Dockter R.B."/>
            <person name="Fauchery L."/>
            <person name="Iotti M."/>
            <person name="Kohler A."/>
            <person name="Labutti K."/>
            <person name="Lindquist E.A."/>
            <person name="Lipzen A."/>
            <person name="Ohm R.A."/>
            <person name="Wang M."/>
            <person name="Grigoriev I.V."/>
            <person name="Zambonelli A."/>
            <person name="Martin F.M."/>
        </authorList>
    </citation>
    <scope>NUCLEOTIDE SEQUENCE [LARGE SCALE GENOMIC DNA]</scope>
    <source>
        <strain evidence="13 14">Tbo3840</strain>
    </source>
</reference>
<evidence type="ECO:0000313" key="13">
    <source>
        <dbReference type="EMBL" id="PUU72720.1"/>
    </source>
</evidence>
<dbReference type="InterPro" id="IPR045269">
    <property type="entry name" value="Atg1-like"/>
</dbReference>
<evidence type="ECO:0000256" key="2">
    <source>
        <dbReference type="ARBA" id="ARBA00012513"/>
    </source>
</evidence>
<evidence type="ECO:0000256" key="5">
    <source>
        <dbReference type="ARBA" id="ARBA00022741"/>
    </source>
</evidence>
<evidence type="ECO:0000256" key="8">
    <source>
        <dbReference type="ARBA" id="ARBA00023006"/>
    </source>
</evidence>
<organism evidence="13 14">
    <name type="scientific">Tuber borchii</name>
    <name type="common">White truffle</name>
    <dbReference type="NCBI Taxonomy" id="42251"/>
    <lineage>
        <taxon>Eukaryota</taxon>
        <taxon>Fungi</taxon>
        <taxon>Dikarya</taxon>
        <taxon>Ascomycota</taxon>
        <taxon>Pezizomycotina</taxon>
        <taxon>Pezizomycetes</taxon>
        <taxon>Pezizales</taxon>
        <taxon>Tuberaceae</taxon>
        <taxon>Tuber</taxon>
    </lineage>
</organism>
<sequence length="433" mass="47506">MEDEKNLYFSGNTNSFNVSNSYNAGSTLRRDGNPAGTIYTPPGFPFPAGFPFSTGFPFPTGLDPTNRWGHSDGTDGTGAFGDAAGMQPLVMAQNIINGIPIPGVPVPSVPVPGGPSSAVQMEWKMNVAIGNGTFGAVFLEQVEVNRHGAIEFELWAVKRIPKGVQSFPADRYMEEIALLGALKQNELFVKFIKATEDTHHVYIAMEFLPLGDMSRSFADNYKWDEDDAHVVIEQLVMGVAVMHKEGIAHRDLKPENVFLWLPHLDQPVLRVKIGDFGTSKRVPVNNNQTFLNTTAGTCSYMAPEIDGDDGPTIYSRKVDVWSLGCILFRAVTGRLPFKSRQDVWRYSYGTKFPPAGVEDIGLSQDAIGFLAAVLQPEPKTRPTAEECLKLPWITNKPSSPHFRIGADLHKRLRTGQIDNLAKLKAKINEAASG</sequence>
<dbReference type="InterPro" id="IPR011009">
    <property type="entry name" value="Kinase-like_dom_sf"/>
</dbReference>
<evidence type="ECO:0000256" key="10">
    <source>
        <dbReference type="ARBA" id="ARBA00047899"/>
    </source>
</evidence>
<comment type="catalytic activity">
    <reaction evidence="11">
        <text>L-seryl-[protein] + ATP = O-phospho-L-seryl-[protein] + ADP + H(+)</text>
        <dbReference type="Rhea" id="RHEA:17989"/>
        <dbReference type="Rhea" id="RHEA-COMP:9863"/>
        <dbReference type="Rhea" id="RHEA-COMP:11604"/>
        <dbReference type="ChEBI" id="CHEBI:15378"/>
        <dbReference type="ChEBI" id="CHEBI:29999"/>
        <dbReference type="ChEBI" id="CHEBI:30616"/>
        <dbReference type="ChEBI" id="CHEBI:83421"/>
        <dbReference type="ChEBI" id="CHEBI:456216"/>
        <dbReference type="EC" id="2.7.11.1"/>
    </reaction>
</comment>
<dbReference type="GO" id="GO:0000045">
    <property type="term" value="P:autophagosome assembly"/>
    <property type="evidence" value="ECO:0007669"/>
    <property type="project" value="TreeGrafter"/>
</dbReference>
<comment type="catalytic activity">
    <reaction evidence="10">
        <text>L-threonyl-[protein] + ATP = O-phospho-L-threonyl-[protein] + ADP + H(+)</text>
        <dbReference type="Rhea" id="RHEA:46608"/>
        <dbReference type="Rhea" id="RHEA-COMP:11060"/>
        <dbReference type="Rhea" id="RHEA-COMP:11605"/>
        <dbReference type="ChEBI" id="CHEBI:15378"/>
        <dbReference type="ChEBI" id="CHEBI:30013"/>
        <dbReference type="ChEBI" id="CHEBI:30616"/>
        <dbReference type="ChEBI" id="CHEBI:61977"/>
        <dbReference type="ChEBI" id="CHEBI:456216"/>
        <dbReference type="EC" id="2.7.11.1"/>
    </reaction>
</comment>
<dbReference type="PROSITE" id="PS00108">
    <property type="entry name" value="PROTEIN_KINASE_ST"/>
    <property type="match status" value="1"/>
</dbReference>
<dbReference type="STRING" id="42251.A0A2T6ZB48"/>
<name>A0A2T6ZB48_TUBBO</name>
<dbReference type="EC" id="2.7.11.1" evidence="2"/>
<dbReference type="GO" id="GO:0005776">
    <property type="term" value="C:autophagosome"/>
    <property type="evidence" value="ECO:0007669"/>
    <property type="project" value="TreeGrafter"/>
</dbReference>
<dbReference type="SMART" id="SM00220">
    <property type="entry name" value="S_TKc"/>
    <property type="match status" value="1"/>
</dbReference>
<keyword evidence="7" id="KW-0067">ATP-binding</keyword>
<proteinExistence type="predicted"/>
<keyword evidence="8" id="KW-0072">Autophagy</keyword>
<evidence type="ECO:0000259" key="12">
    <source>
        <dbReference type="PROSITE" id="PS50011"/>
    </source>
</evidence>
<evidence type="ECO:0000256" key="4">
    <source>
        <dbReference type="ARBA" id="ARBA00022679"/>
    </source>
</evidence>
<dbReference type="Pfam" id="PF00069">
    <property type="entry name" value="Pkinase"/>
    <property type="match status" value="1"/>
</dbReference>
<feature type="domain" description="Protein kinase" evidence="12">
    <location>
        <begin position="123"/>
        <end position="393"/>
    </location>
</feature>
<dbReference type="GO" id="GO:0005524">
    <property type="term" value="F:ATP binding"/>
    <property type="evidence" value="ECO:0007669"/>
    <property type="project" value="UniProtKB-KW"/>
</dbReference>
<evidence type="ECO:0000256" key="11">
    <source>
        <dbReference type="ARBA" id="ARBA00048679"/>
    </source>
</evidence>
<dbReference type="InterPro" id="IPR008271">
    <property type="entry name" value="Ser/Thr_kinase_AS"/>
</dbReference>
<evidence type="ECO:0000313" key="14">
    <source>
        <dbReference type="Proteomes" id="UP000244722"/>
    </source>
</evidence>
<dbReference type="PANTHER" id="PTHR24348">
    <property type="entry name" value="SERINE/THREONINE-PROTEIN KINASE UNC-51-RELATED"/>
    <property type="match status" value="1"/>
</dbReference>
<dbReference type="GO" id="GO:0005829">
    <property type="term" value="C:cytosol"/>
    <property type="evidence" value="ECO:0007669"/>
    <property type="project" value="TreeGrafter"/>
</dbReference>
<dbReference type="PANTHER" id="PTHR24348:SF22">
    <property type="entry name" value="NON-SPECIFIC SERINE_THREONINE PROTEIN KINASE"/>
    <property type="match status" value="1"/>
</dbReference>
<keyword evidence="14" id="KW-1185">Reference proteome</keyword>
<dbReference type="InterPro" id="IPR000719">
    <property type="entry name" value="Prot_kinase_dom"/>
</dbReference>
<gene>
    <name evidence="13" type="ORF">B9Z19DRAFT_1096718</name>
</gene>
<keyword evidence="6 13" id="KW-0418">Kinase</keyword>
<dbReference type="GO" id="GO:0004674">
    <property type="term" value="F:protein serine/threonine kinase activity"/>
    <property type="evidence" value="ECO:0007669"/>
    <property type="project" value="UniProtKB-KW"/>
</dbReference>
<evidence type="ECO:0000256" key="1">
    <source>
        <dbReference type="ARBA" id="ARBA00004623"/>
    </source>
</evidence>
<evidence type="ECO:0000256" key="6">
    <source>
        <dbReference type="ARBA" id="ARBA00022777"/>
    </source>
</evidence>
<keyword evidence="5" id="KW-0547">Nucleotide-binding</keyword>
<dbReference type="SUPFAM" id="SSF56112">
    <property type="entry name" value="Protein kinase-like (PK-like)"/>
    <property type="match status" value="1"/>
</dbReference>
<evidence type="ECO:0000256" key="3">
    <source>
        <dbReference type="ARBA" id="ARBA00022527"/>
    </source>
</evidence>